<accession>A0A943EFL3</accession>
<protein>
    <submittedName>
        <fullName evidence="1">Uncharacterized protein</fullName>
    </submittedName>
</protein>
<dbReference type="Proteomes" id="UP000751224">
    <property type="component" value="Unassembled WGS sequence"/>
</dbReference>
<evidence type="ECO:0000313" key="1">
    <source>
        <dbReference type="EMBL" id="MBS5587940.1"/>
    </source>
</evidence>
<dbReference type="EMBL" id="JAGZCC010000015">
    <property type="protein sequence ID" value="MBS5587940.1"/>
    <property type="molecule type" value="Genomic_DNA"/>
</dbReference>
<dbReference type="AlphaFoldDB" id="A0A943EFL3"/>
<comment type="caution">
    <text evidence="1">The sequence shown here is derived from an EMBL/GenBank/DDBJ whole genome shotgun (WGS) entry which is preliminary data.</text>
</comment>
<gene>
    <name evidence="1" type="ORF">KHX14_03860</name>
</gene>
<dbReference type="RefSeq" id="WP_303886439.1">
    <property type="nucleotide sequence ID" value="NZ_JAGZCC010000015.1"/>
</dbReference>
<proteinExistence type="predicted"/>
<name>A0A943EFL3_9FIRM</name>
<reference evidence="1" key="1">
    <citation type="submission" date="2021-02" db="EMBL/GenBank/DDBJ databases">
        <title>Infant gut strain persistence is associated with maternal origin, phylogeny, and functional potential including surface adhesion and iron acquisition.</title>
        <authorList>
            <person name="Lou Y.C."/>
        </authorList>
    </citation>
    <scope>NUCLEOTIDE SEQUENCE</scope>
    <source>
        <strain evidence="1">L3_108_000G1_dasL3_108_000G1_metabat.metabat.11</strain>
    </source>
</reference>
<organism evidence="1 2">
    <name type="scientific">Thomasclavelia spiroformis</name>
    <dbReference type="NCBI Taxonomy" id="29348"/>
    <lineage>
        <taxon>Bacteria</taxon>
        <taxon>Bacillati</taxon>
        <taxon>Bacillota</taxon>
        <taxon>Erysipelotrichia</taxon>
        <taxon>Erysipelotrichales</taxon>
        <taxon>Coprobacillaceae</taxon>
        <taxon>Thomasclavelia</taxon>
    </lineage>
</organism>
<sequence length="78" mass="8943">MLDGTYKAVDITARDSERNVAELQFTLYKNTKLTNVKFYYMGSQRGLPARLSLGLDNPTLIELETPNKFTKDRTIVQE</sequence>
<evidence type="ECO:0000313" key="2">
    <source>
        <dbReference type="Proteomes" id="UP000751224"/>
    </source>
</evidence>